<proteinExistence type="inferred from homology"/>
<dbReference type="GO" id="GO:0070025">
    <property type="term" value="F:carbon monoxide binding"/>
    <property type="evidence" value="ECO:0007669"/>
    <property type="project" value="TreeGrafter"/>
</dbReference>
<dbReference type="InterPro" id="IPR002780">
    <property type="entry name" value="Hyd_form_HypD"/>
</dbReference>
<dbReference type="InterPro" id="IPR042243">
    <property type="entry name" value="HypD_1"/>
</dbReference>
<dbReference type="EMBL" id="VSSQ01033866">
    <property type="protein sequence ID" value="MPM85606.1"/>
    <property type="molecule type" value="Genomic_DNA"/>
</dbReference>
<keyword evidence="3" id="KW-0408">Iron</keyword>
<reference evidence="4" key="1">
    <citation type="submission" date="2019-08" db="EMBL/GenBank/DDBJ databases">
        <authorList>
            <person name="Kucharzyk K."/>
            <person name="Murdoch R.W."/>
            <person name="Higgins S."/>
            <person name="Loffler F."/>
        </authorList>
    </citation>
    <scope>NUCLEOTIDE SEQUENCE</scope>
</reference>
<dbReference type="InterPro" id="IPR042244">
    <property type="entry name" value="HypD_2_sf"/>
</dbReference>
<dbReference type="GO" id="GO:0051539">
    <property type="term" value="F:4 iron, 4 sulfur cluster binding"/>
    <property type="evidence" value="ECO:0007669"/>
    <property type="project" value="TreeGrafter"/>
</dbReference>
<dbReference type="GO" id="GO:0005506">
    <property type="term" value="F:iron ion binding"/>
    <property type="evidence" value="ECO:0007669"/>
    <property type="project" value="TreeGrafter"/>
</dbReference>
<dbReference type="PANTHER" id="PTHR30149:SF0">
    <property type="entry name" value="HYDROGENASE MATURATION FACTOR HYPD"/>
    <property type="match status" value="1"/>
</dbReference>
<evidence type="ECO:0000256" key="1">
    <source>
        <dbReference type="ARBA" id="ARBA00007888"/>
    </source>
</evidence>
<evidence type="ECO:0000256" key="2">
    <source>
        <dbReference type="ARBA" id="ARBA00022723"/>
    </source>
</evidence>
<dbReference type="PANTHER" id="PTHR30149">
    <property type="entry name" value="HYDROGENASE PROTEIN ASSEMBLY PROTEIN HYPD"/>
    <property type="match status" value="1"/>
</dbReference>
<gene>
    <name evidence="4" type="primary">hypD_19</name>
    <name evidence="4" type="ORF">SDC9_132687</name>
</gene>
<comment type="similarity">
    <text evidence="1">Belongs to the HypD family.</text>
</comment>
<sequence length="230" mass="24673">MVWYGVGFETTTPHTAALLERATRLGVKNLSVYSAHKTMPNALLALLGGETRVGALLCPGHVSAMIGAEAFRFVPETLHLPAAVSGFEPEELLLAMLALVQMLKNGEPGLVNAYPRVVHSQGNAAAQALVDEWFTPCDALWRGLGEIPKSGLTLRPEHAFWDAVSRFSPQARTIPSRSACRCGDVLHGRIEPTECPLFGKTCLPEHPLGACMVSSEGACAAYYQYEGSGL</sequence>
<name>A0A645D898_9ZZZZ</name>
<protein>
    <submittedName>
        <fullName evidence="4">Hydrogenase maturation factor HypD</fullName>
    </submittedName>
</protein>
<dbReference type="Gene3D" id="3.40.50.11740">
    <property type="entry name" value="HypD, alpha/beta domain 2"/>
    <property type="match status" value="2"/>
</dbReference>
<accession>A0A645D898</accession>
<evidence type="ECO:0000256" key="3">
    <source>
        <dbReference type="ARBA" id="ARBA00023004"/>
    </source>
</evidence>
<dbReference type="Gene3D" id="6.10.20.100">
    <property type="match status" value="1"/>
</dbReference>
<keyword evidence="2" id="KW-0479">Metal-binding</keyword>
<dbReference type="NCBIfam" id="TIGR00075">
    <property type="entry name" value="hypD"/>
    <property type="match status" value="1"/>
</dbReference>
<dbReference type="GO" id="GO:0051604">
    <property type="term" value="P:protein maturation"/>
    <property type="evidence" value="ECO:0007669"/>
    <property type="project" value="TreeGrafter"/>
</dbReference>
<comment type="caution">
    <text evidence="4">The sequence shown here is derived from an EMBL/GenBank/DDBJ whole genome shotgun (WGS) entry which is preliminary data.</text>
</comment>
<evidence type="ECO:0000313" key="4">
    <source>
        <dbReference type="EMBL" id="MPM85606.1"/>
    </source>
</evidence>
<organism evidence="4">
    <name type="scientific">bioreactor metagenome</name>
    <dbReference type="NCBI Taxonomy" id="1076179"/>
    <lineage>
        <taxon>unclassified sequences</taxon>
        <taxon>metagenomes</taxon>
        <taxon>ecological metagenomes</taxon>
    </lineage>
</organism>
<dbReference type="AlphaFoldDB" id="A0A645D898"/>
<dbReference type="Pfam" id="PF01924">
    <property type="entry name" value="HypD"/>
    <property type="match status" value="1"/>
</dbReference>